<dbReference type="PANTHER" id="PTHR33744">
    <property type="entry name" value="CARBOHYDRATE DIACID REGULATOR"/>
    <property type="match status" value="1"/>
</dbReference>
<evidence type="ECO:0000259" key="1">
    <source>
        <dbReference type="Pfam" id="PF07905"/>
    </source>
</evidence>
<gene>
    <name evidence="3" type="ORF">LRS37_02075</name>
</gene>
<dbReference type="Pfam" id="PF13556">
    <property type="entry name" value="HTH_30"/>
    <property type="match status" value="1"/>
</dbReference>
<dbReference type="Proteomes" id="UP001162836">
    <property type="component" value="Unassembled WGS sequence"/>
</dbReference>
<name>A0ABS8QEL8_9BACI</name>
<keyword evidence="4" id="KW-1185">Reference proteome</keyword>
<dbReference type="RefSeq" id="WP_038535222.1">
    <property type="nucleotide sequence ID" value="NZ_JAAFZF010000001.1"/>
</dbReference>
<comment type="caution">
    <text evidence="3">The sequence shown here is derived from an EMBL/GenBank/DDBJ whole genome shotgun (WGS) entry which is preliminary data.</text>
</comment>
<reference evidence="3 4" key="1">
    <citation type="journal article" date="2023" name="Antonie Van Leeuwenhoek">
        <title>Unveiling the genomic potential of a novel thermostable glycoside hydrolases producing Neobacillus sedimentimangrovi UE25.</title>
        <authorList>
            <person name="Ejaz U."/>
            <person name="Saleem F."/>
            <person name="Rashid R."/>
            <person name="Hasan K.A."/>
            <person name="Syed M.N."/>
            <person name="Sohail M."/>
        </authorList>
    </citation>
    <scope>NUCLEOTIDE SEQUENCE [LARGE SCALE GENOMIC DNA]</scope>
    <source>
        <strain evidence="3 4">UE25</strain>
    </source>
</reference>
<evidence type="ECO:0000259" key="2">
    <source>
        <dbReference type="Pfam" id="PF13556"/>
    </source>
</evidence>
<organism evidence="3 4">
    <name type="scientific">Neobacillus sedimentimangrovi</name>
    <dbReference type="NCBI Taxonomy" id="2699460"/>
    <lineage>
        <taxon>Bacteria</taxon>
        <taxon>Bacillati</taxon>
        <taxon>Bacillota</taxon>
        <taxon>Bacilli</taxon>
        <taxon>Bacillales</taxon>
        <taxon>Bacillaceae</taxon>
        <taxon>Neobacillus</taxon>
    </lineage>
</organism>
<protein>
    <submittedName>
        <fullName evidence="3">PucR family transcriptional regulator ligand-binding domain-containing protein</fullName>
    </submittedName>
</protein>
<feature type="domain" description="Purine catabolism PurC-like" evidence="1">
    <location>
        <begin position="11"/>
        <end position="130"/>
    </location>
</feature>
<sequence length="538" mass="63135">MKEQFQLKIVDILKRNHFENASVIAGHHGMERIVKWVHVVEVTSIRNLLKGQELILSTGVAWKDNPDLFVSMVKEFIEHHAAGLCIELGTYLTTIPDEVIHIANEHQFPIIIFQHQVPFVEITQDIHSVIINQQYQKISDLENYSQRLNKRLLTIESYEDILQFIFSALDVQIIFRLKNQAYEFVPELPLHEQASIIEQLERAKKQPNHHFAIAPIDLFGQDYGELAIYSKDIPISEYDLLILDRTATALAQHLLRELYTEEKKRVNEFEWLHGWLAGEHTLEEISDYLIEHGCKSKSNQATVLITKLFPVNEKSFPDVTYLKLVLRSVFEQNGFIVFFVEKRYELTFILLNQRGKKNMKDRIKKAIVSIEDSEFIRKQFPNKFFIAAGKFTDSLNDLHKSFQTAKETLRIQQKMTNMQTYYFYEDLHLYRLISQLSKQTDLQELASEYLQPVIQYDLKYNAKLLETLKAYLECNGSKQETANKLYIVRQTLYHRLQKLENLLGADFMEREKRVAIEFMLLVHDYLAASNLDRMNQAQ</sequence>
<dbReference type="Pfam" id="PF07905">
    <property type="entry name" value="PucR"/>
    <property type="match status" value="1"/>
</dbReference>
<evidence type="ECO:0000313" key="3">
    <source>
        <dbReference type="EMBL" id="MCD4837683.1"/>
    </source>
</evidence>
<feature type="domain" description="PucR C-terminal helix-turn-helix" evidence="2">
    <location>
        <begin position="464"/>
        <end position="521"/>
    </location>
</feature>
<dbReference type="EMBL" id="JAJODE010000003">
    <property type="protein sequence ID" value="MCD4837683.1"/>
    <property type="molecule type" value="Genomic_DNA"/>
</dbReference>
<dbReference type="InterPro" id="IPR051448">
    <property type="entry name" value="CdaR-like_regulators"/>
</dbReference>
<dbReference type="Gene3D" id="1.10.10.2840">
    <property type="entry name" value="PucR C-terminal helix-turn-helix domain"/>
    <property type="match status" value="1"/>
</dbReference>
<dbReference type="InterPro" id="IPR025736">
    <property type="entry name" value="PucR_C-HTH_dom"/>
</dbReference>
<dbReference type="InterPro" id="IPR042070">
    <property type="entry name" value="PucR_C-HTH_sf"/>
</dbReference>
<dbReference type="PANTHER" id="PTHR33744:SF7">
    <property type="entry name" value="PUCR FAMILY TRANSCRIPTIONAL REGULATOR"/>
    <property type="match status" value="1"/>
</dbReference>
<evidence type="ECO:0000313" key="4">
    <source>
        <dbReference type="Proteomes" id="UP001162836"/>
    </source>
</evidence>
<dbReference type="InterPro" id="IPR012914">
    <property type="entry name" value="PucR_dom"/>
</dbReference>
<accession>A0ABS8QEL8</accession>
<proteinExistence type="predicted"/>